<proteinExistence type="predicted"/>
<comment type="caution">
    <text evidence="1">The sequence shown here is derived from an EMBL/GenBank/DDBJ whole genome shotgun (WGS) entry which is preliminary data.</text>
</comment>
<name>A0AAW1IJD1_SAPOF</name>
<keyword evidence="2" id="KW-1185">Reference proteome</keyword>
<dbReference type="Proteomes" id="UP001443914">
    <property type="component" value="Unassembled WGS sequence"/>
</dbReference>
<dbReference type="Gene3D" id="3.30.420.10">
    <property type="entry name" value="Ribonuclease H-like superfamily/Ribonuclease H"/>
    <property type="match status" value="1"/>
</dbReference>
<dbReference type="PANTHER" id="PTHR47169:SF2">
    <property type="entry name" value="OS01G0541250 PROTEIN"/>
    <property type="match status" value="1"/>
</dbReference>
<dbReference type="GO" id="GO:0003676">
    <property type="term" value="F:nucleic acid binding"/>
    <property type="evidence" value="ECO:0007669"/>
    <property type="project" value="InterPro"/>
</dbReference>
<evidence type="ECO:0000313" key="1">
    <source>
        <dbReference type="EMBL" id="KAK9689465.1"/>
    </source>
</evidence>
<reference evidence="1" key="1">
    <citation type="submission" date="2024-03" db="EMBL/GenBank/DDBJ databases">
        <title>WGS assembly of Saponaria officinalis var. Norfolk2.</title>
        <authorList>
            <person name="Jenkins J."/>
            <person name="Shu S."/>
            <person name="Grimwood J."/>
            <person name="Barry K."/>
            <person name="Goodstein D."/>
            <person name="Schmutz J."/>
            <person name="Leebens-Mack J."/>
            <person name="Osbourn A."/>
        </authorList>
    </citation>
    <scope>NUCLEOTIDE SEQUENCE [LARGE SCALE GENOMIC DNA]</scope>
    <source>
        <strain evidence="1">JIC</strain>
    </source>
</reference>
<dbReference type="PANTHER" id="PTHR47169">
    <property type="entry name" value="OS01G0541250 PROTEIN"/>
    <property type="match status" value="1"/>
</dbReference>
<gene>
    <name evidence="1" type="ORF">RND81_09G061000</name>
</gene>
<evidence type="ECO:0000313" key="2">
    <source>
        <dbReference type="Proteomes" id="UP001443914"/>
    </source>
</evidence>
<dbReference type="EMBL" id="JBDFQZ010000009">
    <property type="protein sequence ID" value="KAK9689465.1"/>
    <property type="molecule type" value="Genomic_DNA"/>
</dbReference>
<feature type="non-terminal residue" evidence="1">
    <location>
        <position position="183"/>
    </location>
</feature>
<dbReference type="AlphaFoldDB" id="A0AAW1IJD1"/>
<accession>A0AAW1IJD1</accession>
<evidence type="ECO:0008006" key="3">
    <source>
        <dbReference type="Google" id="ProtNLM"/>
    </source>
</evidence>
<protein>
    <recommendedName>
        <fullName evidence="3">Transposase</fullName>
    </recommendedName>
</protein>
<organism evidence="1 2">
    <name type="scientific">Saponaria officinalis</name>
    <name type="common">Common soapwort</name>
    <name type="synonym">Lychnis saponaria</name>
    <dbReference type="NCBI Taxonomy" id="3572"/>
    <lineage>
        <taxon>Eukaryota</taxon>
        <taxon>Viridiplantae</taxon>
        <taxon>Streptophyta</taxon>
        <taxon>Embryophyta</taxon>
        <taxon>Tracheophyta</taxon>
        <taxon>Spermatophyta</taxon>
        <taxon>Magnoliopsida</taxon>
        <taxon>eudicotyledons</taxon>
        <taxon>Gunneridae</taxon>
        <taxon>Pentapetalae</taxon>
        <taxon>Caryophyllales</taxon>
        <taxon>Caryophyllaceae</taxon>
        <taxon>Caryophylleae</taxon>
        <taxon>Saponaria</taxon>
    </lineage>
</organism>
<dbReference type="InterPro" id="IPR036397">
    <property type="entry name" value="RNaseH_sf"/>
</dbReference>
<sequence length="183" mass="20826">MFMAAVARPRFNEDGVVLFDGEIDIFPFIYEAEAMRLSMNREKGTLEVKSIESVTTEVVKASVLEKVILAIIARWPLDASRKIYIQQDNAKPHISSQDLDFLGVSKSGGFDMDLILFRSIQTIQHKKSPKSILHLMDSVGRAYDEIDNEKLKFVWLSLHSCMNEILRVECSNSYSIPDIGKKR</sequence>